<dbReference type="EMBL" id="JBEPNJ010000010">
    <property type="protein sequence ID" value="MET3773042.1"/>
    <property type="molecule type" value="Genomic_DNA"/>
</dbReference>
<sequence length="456" mass="48524">MTNHSSSTRAAAGPLPETTAADKSKRFRDLIAVNFGNTLEWYDWTIYSIFAPYFAVQFFQPDNPTSALLSTLAVFAVGFVTRPLGGFLFGAYADRAGRRKSLTVAMMLTAFGSIAIAIAPTYGSVGVLASVLLLVARLLQGLAHGGEMGTSVTYLVERAPQGRRALFGSTSWVSVVLGTILATITGLILNSSLPSDDMKAWGWRIAFAIGGVLGLYALYLRRRLTETDAFEKASHSDGNDPDAESLLPGQSGSAGQVKRGLLHYWRSILIVFGLSAGGSVMFYTWLIYMPTYAQVHYKQDASSALVASLIAQVFFLGAVLGAGWLGDRIGRKPLVIAFGAAFVLLTIPIYNLVDGTFGTLLLAMLASLTAMALLFGVNGAVWAEVFPTKVRAAGVAGPLSFATAIFGGTAPYVNTALGQAGHQDWFLFYLVGVAAITLITGLLMRETKNNSLVRGA</sequence>
<reference evidence="1" key="1">
    <citation type="submission" date="2024-06" db="EMBL/GenBank/DDBJ databases">
        <title>Genomic Encyclopedia of Type Strains, Phase IV (KMG-IV): sequencing the most valuable type-strain genomes for metagenomic binning, comparative biology and taxonomic classification.</title>
        <authorList>
            <person name="Goeker M."/>
        </authorList>
    </citation>
    <scope>NUCLEOTIDE SEQUENCE</scope>
    <source>
        <strain evidence="1">SJCon</strain>
    </source>
</reference>
<gene>
    <name evidence="1" type="ORF">ABIC98_002702</name>
</gene>
<evidence type="ECO:0000313" key="1">
    <source>
        <dbReference type="EMBL" id="MET3773042.1"/>
    </source>
</evidence>
<name>A0ACC6TH05_9MICC</name>
<comment type="caution">
    <text evidence="1">The sequence shown here is derived from an EMBL/GenBank/DDBJ whole genome shotgun (WGS) entry which is preliminary data.</text>
</comment>
<keyword evidence="2" id="KW-1185">Reference proteome</keyword>
<proteinExistence type="predicted"/>
<evidence type="ECO:0000313" key="2">
    <source>
        <dbReference type="Proteomes" id="UP001549207"/>
    </source>
</evidence>
<organism evidence="1 2">
    <name type="scientific">Arthrobacter nitrophenolicus</name>
    <dbReference type="NCBI Taxonomy" id="683150"/>
    <lineage>
        <taxon>Bacteria</taxon>
        <taxon>Bacillati</taxon>
        <taxon>Actinomycetota</taxon>
        <taxon>Actinomycetes</taxon>
        <taxon>Micrococcales</taxon>
        <taxon>Micrococcaceae</taxon>
        <taxon>Arthrobacter</taxon>
    </lineage>
</organism>
<dbReference type="Proteomes" id="UP001549207">
    <property type="component" value="Unassembled WGS sequence"/>
</dbReference>
<accession>A0ACC6TH05</accession>
<protein>
    <submittedName>
        <fullName evidence="1">MHS family alpha-ketoglutarate permease-like MFS transporter</fullName>
    </submittedName>
</protein>